<dbReference type="InterPro" id="IPR018114">
    <property type="entry name" value="TRYPSIN_HIS"/>
</dbReference>
<dbReference type="Pfam" id="PF13365">
    <property type="entry name" value="Trypsin_2"/>
    <property type="match status" value="1"/>
</dbReference>
<dbReference type="InterPro" id="IPR001254">
    <property type="entry name" value="Trypsin_dom"/>
</dbReference>
<dbReference type="EC" id="3.4.21.-" evidence="6"/>
<dbReference type="PROSITE" id="PS50240">
    <property type="entry name" value="TRYPSIN_DOM"/>
    <property type="match status" value="1"/>
</dbReference>
<keyword evidence="5 6" id="KW-0720">Serine protease</keyword>
<evidence type="ECO:0000256" key="6">
    <source>
        <dbReference type="RuleBase" id="RU004296"/>
    </source>
</evidence>
<dbReference type="InterPro" id="IPR009003">
    <property type="entry name" value="Peptidase_S1_PA"/>
</dbReference>
<feature type="signal peptide" evidence="6">
    <location>
        <begin position="1"/>
        <end position="18"/>
    </location>
</feature>
<organism evidence="8 9">
    <name type="scientific">Marivita geojedonensis</name>
    <dbReference type="NCBI Taxonomy" id="1123756"/>
    <lineage>
        <taxon>Bacteria</taxon>
        <taxon>Pseudomonadati</taxon>
        <taxon>Pseudomonadota</taxon>
        <taxon>Alphaproteobacteria</taxon>
        <taxon>Rhodobacterales</taxon>
        <taxon>Roseobacteraceae</taxon>
        <taxon>Marivita</taxon>
    </lineage>
</organism>
<evidence type="ECO:0000313" key="8">
    <source>
        <dbReference type="EMBL" id="OSQ48612.1"/>
    </source>
</evidence>
<dbReference type="Gene3D" id="2.40.10.10">
    <property type="entry name" value="Trypsin-like serine proteases"/>
    <property type="match status" value="2"/>
</dbReference>
<dbReference type="OrthoDB" id="267336at2"/>
<comment type="similarity">
    <text evidence="1 6">Belongs to the peptidase S1B family.</text>
</comment>
<keyword evidence="4 6" id="KW-0378">Hydrolase</keyword>
<evidence type="ECO:0000256" key="5">
    <source>
        <dbReference type="ARBA" id="ARBA00022825"/>
    </source>
</evidence>
<keyword evidence="9" id="KW-1185">Reference proteome</keyword>
<evidence type="ECO:0000259" key="7">
    <source>
        <dbReference type="PROSITE" id="PS50240"/>
    </source>
</evidence>
<comment type="caution">
    <text evidence="8">The sequence shown here is derived from an EMBL/GenBank/DDBJ whole genome shotgun (WGS) entry which is preliminary data.</text>
</comment>
<dbReference type="STRING" id="1123756.MGEO_14665"/>
<feature type="domain" description="Peptidase S1" evidence="7">
    <location>
        <begin position="15"/>
        <end position="218"/>
    </location>
</feature>
<sequence length="218" mass="23018">MRTLVTCFLLLWATAVSAQDLPVLPASDHAAWQAVGRVNAAGYRKREMCTGTLIAPDKVLTAAHCVSGTDGLGPHAEDFTFVAGWLRGTAADSVAGASIWVHPRAYAEGLLDVRFDVAILTLERPSRITPLPLAATDTVGPYGILGYSTRRPHMLGAAFDCDGRITAALLRLDCPVRPGNSGGPVLSRDGDRWAVTAVISAMGQSGALAVPVSRLMQR</sequence>
<evidence type="ECO:0000256" key="2">
    <source>
        <dbReference type="ARBA" id="ARBA00022670"/>
    </source>
</evidence>
<dbReference type="Proteomes" id="UP000193926">
    <property type="component" value="Unassembled WGS sequence"/>
</dbReference>
<dbReference type="GO" id="GO:0004252">
    <property type="term" value="F:serine-type endopeptidase activity"/>
    <property type="evidence" value="ECO:0007669"/>
    <property type="project" value="InterPro"/>
</dbReference>
<evidence type="ECO:0000313" key="9">
    <source>
        <dbReference type="Proteomes" id="UP000193926"/>
    </source>
</evidence>
<dbReference type="PRINTS" id="PR00839">
    <property type="entry name" value="V8PROTEASE"/>
</dbReference>
<evidence type="ECO:0000256" key="4">
    <source>
        <dbReference type="ARBA" id="ARBA00022801"/>
    </source>
</evidence>
<dbReference type="RefSeq" id="WP_085639377.1">
    <property type="nucleotide sequence ID" value="NZ_JFKC01000016.1"/>
</dbReference>
<dbReference type="EMBL" id="JFKC01000016">
    <property type="protein sequence ID" value="OSQ48612.1"/>
    <property type="molecule type" value="Genomic_DNA"/>
</dbReference>
<dbReference type="InterPro" id="IPR050966">
    <property type="entry name" value="Glutamyl_endopeptidase"/>
</dbReference>
<keyword evidence="3 6" id="KW-0732">Signal</keyword>
<name>A0A1X4NIR7_9RHOB</name>
<dbReference type="PANTHER" id="PTHR15462">
    <property type="entry name" value="SERINE PROTEASE"/>
    <property type="match status" value="1"/>
</dbReference>
<feature type="chain" id="PRO_5010755228" description="Serine protease" evidence="6">
    <location>
        <begin position="19"/>
        <end position="218"/>
    </location>
</feature>
<gene>
    <name evidence="8" type="ORF">MGEO_14665</name>
</gene>
<evidence type="ECO:0000256" key="1">
    <source>
        <dbReference type="ARBA" id="ARBA00008764"/>
    </source>
</evidence>
<reference evidence="8 9" key="1">
    <citation type="submission" date="2014-03" db="EMBL/GenBank/DDBJ databases">
        <title>The draft genome sequence of Marivita geojedonensis KCTC 23882.</title>
        <authorList>
            <person name="Lai Q."/>
            <person name="Shao Z."/>
        </authorList>
    </citation>
    <scope>NUCLEOTIDE SEQUENCE [LARGE SCALE GENOMIC DNA]</scope>
    <source>
        <strain evidence="8 9">DPG-138</strain>
    </source>
</reference>
<dbReference type="GO" id="GO:0006508">
    <property type="term" value="P:proteolysis"/>
    <property type="evidence" value="ECO:0007669"/>
    <property type="project" value="UniProtKB-KW"/>
</dbReference>
<dbReference type="PROSITE" id="PS00134">
    <property type="entry name" value="TRYPSIN_HIS"/>
    <property type="match status" value="1"/>
</dbReference>
<dbReference type="InterPro" id="IPR043504">
    <property type="entry name" value="Peptidase_S1_PA_chymotrypsin"/>
</dbReference>
<dbReference type="PANTHER" id="PTHR15462:SF8">
    <property type="entry name" value="SERINE PROTEASE"/>
    <property type="match status" value="1"/>
</dbReference>
<proteinExistence type="inferred from homology"/>
<accession>A0A1X4NIR7</accession>
<dbReference type="InterPro" id="IPR008256">
    <property type="entry name" value="Peptidase_S1B"/>
</dbReference>
<dbReference type="SUPFAM" id="SSF50494">
    <property type="entry name" value="Trypsin-like serine proteases"/>
    <property type="match status" value="1"/>
</dbReference>
<dbReference type="AlphaFoldDB" id="A0A1X4NIR7"/>
<protein>
    <recommendedName>
        <fullName evidence="6">Serine protease</fullName>
        <ecNumber evidence="6">3.4.21.-</ecNumber>
    </recommendedName>
</protein>
<evidence type="ECO:0000256" key="3">
    <source>
        <dbReference type="ARBA" id="ARBA00022729"/>
    </source>
</evidence>
<keyword evidence="2 6" id="KW-0645">Protease</keyword>